<gene>
    <name evidence="2" type="ordered locus">Atu3250</name>
</gene>
<name>Q8UAW7_AGRFC</name>
<evidence type="ECO:0000313" key="2">
    <source>
        <dbReference type="EMBL" id="AAL44066.1"/>
    </source>
</evidence>
<dbReference type="HOGENOM" id="CLU_2581903_0_0_5"/>
<proteinExistence type="predicted"/>
<protein>
    <submittedName>
        <fullName evidence="2">Uncharacterized protein</fullName>
    </submittedName>
</protein>
<dbReference type="Proteomes" id="UP000000813">
    <property type="component" value="Chromosome linear"/>
</dbReference>
<keyword evidence="3" id="KW-1185">Reference proteome</keyword>
<dbReference type="KEGG" id="atu:Atu3250"/>
<dbReference type="PIR" id="AD2956">
    <property type="entry name" value="AD2956"/>
</dbReference>
<sequence>MLFQNRTLRDACESSPKSGEGEGCLLKGGVSLQQGCSAIMRLHLQGSDMNSRRNSCFRMFCAKAFASGILLTNSSLQGLR</sequence>
<dbReference type="STRING" id="176299.Atu3250"/>
<organism evidence="2 3">
    <name type="scientific">Agrobacterium fabrum (strain C58 / ATCC 33970)</name>
    <name type="common">Agrobacterium tumefaciens (strain C58)</name>
    <dbReference type="NCBI Taxonomy" id="176299"/>
    <lineage>
        <taxon>Bacteria</taxon>
        <taxon>Pseudomonadati</taxon>
        <taxon>Pseudomonadota</taxon>
        <taxon>Alphaproteobacteria</taxon>
        <taxon>Hyphomicrobiales</taxon>
        <taxon>Rhizobiaceae</taxon>
        <taxon>Rhizobium/Agrobacterium group</taxon>
        <taxon>Agrobacterium</taxon>
        <taxon>Agrobacterium tumefaciens complex</taxon>
    </lineage>
</organism>
<accession>Q8UAW7</accession>
<dbReference type="EMBL" id="AE007870">
    <property type="protein sequence ID" value="AAL44066.1"/>
    <property type="molecule type" value="Genomic_DNA"/>
</dbReference>
<reference evidence="2 3" key="1">
    <citation type="journal article" date="2001" name="Science">
        <title>The genome of the natural genetic engineer Agrobacterium tumefaciens C58.</title>
        <authorList>
            <person name="Wood D.W."/>
            <person name="Setubal J.C."/>
            <person name="Kaul R."/>
            <person name="Monks D.E."/>
            <person name="Kitajima J.P."/>
            <person name="Okura V.K."/>
            <person name="Zhou Y."/>
            <person name="Chen L."/>
            <person name="Wood G.E."/>
            <person name="Almeida N.F.Jr."/>
            <person name="Woo L."/>
            <person name="Chen Y."/>
            <person name="Paulsen I.T."/>
            <person name="Eisen J.A."/>
            <person name="Karp P.D."/>
            <person name="Bovee D.Sr."/>
            <person name="Chapman P."/>
            <person name="Clendenning J."/>
            <person name="Deatherage G."/>
            <person name="Gillet W."/>
            <person name="Grant C."/>
            <person name="Kutyavin T."/>
            <person name="Levy R."/>
            <person name="Li M.J."/>
            <person name="McClelland E."/>
            <person name="Palmieri A."/>
            <person name="Raymond C."/>
            <person name="Rouse G."/>
            <person name="Saenphimmachak C."/>
            <person name="Wu Z."/>
            <person name="Romero P."/>
            <person name="Gordon D."/>
            <person name="Zhang S."/>
            <person name="Yoo H."/>
            <person name="Tao Y."/>
            <person name="Biddle P."/>
            <person name="Jung M."/>
            <person name="Krespan W."/>
            <person name="Perry M."/>
            <person name="Gordon-Kamm B."/>
            <person name="Liao L."/>
            <person name="Kim S."/>
            <person name="Hendrick C."/>
            <person name="Zhao Z.Y."/>
            <person name="Dolan M."/>
            <person name="Chumley F."/>
            <person name="Tingey S.V."/>
            <person name="Tomb J.F."/>
            <person name="Gordon M.P."/>
            <person name="Olson M.V."/>
            <person name="Nester E.W."/>
        </authorList>
    </citation>
    <scope>NUCLEOTIDE SEQUENCE [LARGE SCALE GENOMIC DNA]</scope>
    <source>
        <strain evidence="3">C58 / ATCC 33970</strain>
    </source>
</reference>
<evidence type="ECO:0000256" key="1">
    <source>
        <dbReference type="SAM" id="MobiDB-lite"/>
    </source>
</evidence>
<dbReference type="EnsemblBacteria" id="AAL44066">
    <property type="protein sequence ID" value="AAL44066"/>
    <property type="gene ID" value="Atu3250"/>
</dbReference>
<feature type="region of interest" description="Disordered" evidence="1">
    <location>
        <begin position="1"/>
        <end position="21"/>
    </location>
</feature>
<reference evidence="2 3" key="2">
    <citation type="journal article" date="2001" name="Science">
        <title>Genome sequence of the plant pathogen and biotechnology agent Agrobacterium tumefaciens C58.</title>
        <authorList>
            <person name="Goodner B."/>
            <person name="Hinkle G."/>
            <person name="Gattung S."/>
            <person name="Miller N."/>
            <person name="Blanchard M."/>
            <person name="Qurollo B."/>
            <person name="Goldman B.S."/>
            <person name="Cao Y."/>
            <person name="Askenazi M."/>
            <person name="Halling C."/>
            <person name="Mullin L."/>
            <person name="Houmiel K."/>
            <person name="Gordon J."/>
            <person name="Vaudin M."/>
            <person name="Iartchouk O."/>
            <person name="Epp A."/>
            <person name="Liu F."/>
            <person name="Wollam C."/>
            <person name="Allinger M."/>
            <person name="Doughty D."/>
            <person name="Scott C."/>
            <person name="Lappas C."/>
            <person name="Markelz B."/>
            <person name="Flanagan C."/>
            <person name="Crowell C."/>
            <person name="Gurson J."/>
            <person name="Lomo C."/>
            <person name="Sear C."/>
            <person name="Strub G."/>
            <person name="Cielo C."/>
            <person name="Slater S."/>
        </authorList>
    </citation>
    <scope>NUCLEOTIDE SEQUENCE [LARGE SCALE GENOMIC DNA]</scope>
    <source>
        <strain evidence="3">C58 / ATCC 33970</strain>
    </source>
</reference>
<dbReference type="BioCyc" id="AGRO:ATU3250-MONOMER"/>
<dbReference type="AlphaFoldDB" id="Q8UAW7"/>
<evidence type="ECO:0000313" key="3">
    <source>
        <dbReference type="Proteomes" id="UP000000813"/>
    </source>
</evidence>